<protein>
    <submittedName>
        <fullName evidence="7">Thioredoxin domain-containing protein</fullName>
    </submittedName>
</protein>
<dbReference type="InterPro" id="IPR012336">
    <property type="entry name" value="Thioredoxin-like_fold"/>
</dbReference>
<comment type="similarity">
    <text evidence="1">Belongs to the thioredoxin family. DsbA subfamily.</text>
</comment>
<dbReference type="PANTHER" id="PTHR13887">
    <property type="entry name" value="GLUTATHIONE S-TRANSFERASE KAPPA"/>
    <property type="match status" value="1"/>
</dbReference>
<evidence type="ECO:0000256" key="1">
    <source>
        <dbReference type="ARBA" id="ARBA00005791"/>
    </source>
</evidence>
<gene>
    <name evidence="7" type="ORF">IWH25_04680</name>
</gene>
<sequence>MKQKTVFLGAVVLLLLVFAVATMNHKAETAEQTEQVVDRNRDRLIRMHSPTLGNMQAKVVIVEFLDPACETCRSFYPLVKQMMAANPNDIRLVLRYAPFHEGSEDVVAVLEAARKQGKLWPALEALLASQAEWAPHHTAQVDLVWKHLEGLGLDLARMRADMAAPEIARVIEQDLADAQALNVTKTPEFFVNGQPLPRFGYEPLKQLVNSALTEASRTRQDGR</sequence>
<evidence type="ECO:0000313" key="7">
    <source>
        <dbReference type="EMBL" id="QRJ64650.1"/>
    </source>
</evidence>
<organism evidence="7 8">
    <name type="scientific">Azospira restricta</name>
    <dbReference type="NCBI Taxonomy" id="404405"/>
    <lineage>
        <taxon>Bacteria</taxon>
        <taxon>Pseudomonadati</taxon>
        <taxon>Pseudomonadota</taxon>
        <taxon>Betaproteobacteria</taxon>
        <taxon>Rhodocyclales</taxon>
        <taxon>Rhodocyclaceae</taxon>
        <taxon>Azospira</taxon>
    </lineage>
</organism>
<keyword evidence="8" id="KW-1185">Reference proteome</keyword>
<evidence type="ECO:0000256" key="2">
    <source>
        <dbReference type="ARBA" id="ARBA00022729"/>
    </source>
</evidence>
<dbReference type="KEGG" id="ares:IWH25_04680"/>
<keyword evidence="4" id="KW-1015">Disulfide bond</keyword>
<evidence type="ECO:0000313" key="8">
    <source>
        <dbReference type="Proteomes" id="UP000663444"/>
    </source>
</evidence>
<dbReference type="RefSeq" id="WP_141020291.1">
    <property type="nucleotide sequence ID" value="NZ_CP064781.1"/>
</dbReference>
<keyword evidence="3" id="KW-0560">Oxidoreductase</keyword>
<feature type="domain" description="Thioredoxin" evidence="6">
    <location>
        <begin position="16"/>
        <end position="213"/>
    </location>
</feature>
<dbReference type="PROSITE" id="PS51352">
    <property type="entry name" value="THIOREDOXIN_2"/>
    <property type="match status" value="1"/>
</dbReference>
<dbReference type="Gene3D" id="3.40.30.10">
    <property type="entry name" value="Glutaredoxin"/>
    <property type="match status" value="1"/>
</dbReference>
<accession>A0A974Y4M0</accession>
<dbReference type="PANTHER" id="PTHR13887:SF14">
    <property type="entry name" value="DISULFIDE BOND FORMATION PROTEIN D"/>
    <property type="match status" value="1"/>
</dbReference>
<proteinExistence type="inferred from homology"/>
<name>A0A974Y4M0_9RHOO</name>
<evidence type="ECO:0000256" key="5">
    <source>
        <dbReference type="ARBA" id="ARBA00023284"/>
    </source>
</evidence>
<reference evidence="7" key="1">
    <citation type="submission" date="2020-11" db="EMBL/GenBank/DDBJ databases">
        <title>Azospira restricta DSM 18626 genome sequence.</title>
        <authorList>
            <person name="Moe W.M."/>
        </authorList>
    </citation>
    <scope>NUCLEOTIDE SEQUENCE</scope>
    <source>
        <strain evidence="7">DSM 18626</strain>
    </source>
</reference>
<dbReference type="EMBL" id="CP064781">
    <property type="protein sequence ID" value="QRJ64650.1"/>
    <property type="molecule type" value="Genomic_DNA"/>
</dbReference>
<dbReference type="Proteomes" id="UP000663444">
    <property type="component" value="Chromosome"/>
</dbReference>
<dbReference type="GO" id="GO:0016491">
    <property type="term" value="F:oxidoreductase activity"/>
    <property type="evidence" value="ECO:0007669"/>
    <property type="project" value="UniProtKB-KW"/>
</dbReference>
<dbReference type="Pfam" id="PF13462">
    <property type="entry name" value="Thioredoxin_4"/>
    <property type="match status" value="1"/>
</dbReference>
<dbReference type="AlphaFoldDB" id="A0A974Y4M0"/>
<dbReference type="SUPFAM" id="SSF52833">
    <property type="entry name" value="Thioredoxin-like"/>
    <property type="match status" value="1"/>
</dbReference>
<evidence type="ECO:0000256" key="4">
    <source>
        <dbReference type="ARBA" id="ARBA00023157"/>
    </source>
</evidence>
<keyword evidence="5" id="KW-0676">Redox-active center</keyword>
<dbReference type="InterPro" id="IPR036249">
    <property type="entry name" value="Thioredoxin-like_sf"/>
</dbReference>
<dbReference type="InterPro" id="IPR013766">
    <property type="entry name" value="Thioredoxin_domain"/>
</dbReference>
<evidence type="ECO:0000256" key="3">
    <source>
        <dbReference type="ARBA" id="ARBA00023002"/>
    </source>
</evidence>
<keyword evidence="2" id="KW-0732">Signal</keyword>
<evidence type="ECO:0000259" key="6">
    <source>
        <dbReference type="PROSITE" id="PS51352"/>
    </source>
</evidence>